<evidence type="ECO:0008006" key="3">
    <source>
        <dbReference type="Google" id="ProtNLM"/>
    </source>
</evidence>
<protein>
    <recommendedName>
        <fullName evidence="3">Lipoprotein</fullName>
    </recommendedName>
</protein>
<dbReference type="Proteomes" id="UP000199627">
    <property type="component" value="Unassembled WGS sequence"/>
</dbReference>
<dbReference type="EMBL" id="FNKL01000001">
    <property type="protein sequence ID" value="SDQ18508.1"/>
    <property type="molecule type" value="Genomic_DNA"/>
</dbReference>
<sequence>MKNTINSICLLVLILISLSCKKSNKLKQAVFNSNTDEIRTDSIKLIKDTILFVNSSEGEDVKFSINNITQDSIIESEVMGETGKSVYKFIFNKELKTGECDTHRYSEPIYINSSPKIKLHTKENLFTSPQTKERLQKIFNSYAKIFFKVNLKKSNRWNGVYSFSINEDSDDWRNIHEIKLTISKDSITYLAKGFQLYEYYMLSSKDNEKTISLNFFKGLDNTENEIHLQKTKDFGTIGLDGKDYVLQSPYIDINLNDGKKQKYKLKKLK</sequence>
<dbReference type="AlphaFoldDB" id="A0A1H0YTU1"/>
<dbReference type="OrthoDB" id="1244848at2"/>
<accession>A0A1H0YTU1</accession>
<evidence type="ECO:0000313" key="2">
    <source>
        <dbReference type="Proteomes" id="UP000199627"/>
    </source>
</evidence>
<reference evidence="2" key="1">
    <citation type="submission" date="2016-10" db="EMBL/GenBank/DDBJ databases">
        <authorList>
            <person name="Varghese N."/>
            <person name="Submissions S."/>
        </authorList>
    </citation>
    <scope>NUCLEOTIDE SEQUENCE [LARGE SCALE GENOMIC DNA]</scope>
    <source>
        <strain evidence="2">DSM 17072</strain>
    </source>
</reference>
<gene>
    <name evidence="1" type="ORF">SAMN05421664_0933</name>
</gene>
<keyword evidence="2" id="KW-1185">Reference proteome</keyword>
<name>A0A1H0YTU1_9FLAO</name>
<dbReference type="STRING" id="311333.SAMN05421664_0933"/>
<organism evidence="1 2">
    <name type="scientific">Chryseobacterium soldanellicola</name>
    <dbReference type="NCBI Taxonomy" id="311333"/>
    <lineage>
        <taxon>Bacteria</taxon>
        <taxon>Pseudomonadati</taxon>
        <taxon>Bacteroidota</taxon>
        <taxon>Flavobacteriia</taxon>
        <taxon>Flavobacteriales</taxon>
        <taxon>Weeksellaceae</taxon>
        <taxon>Chryseobacterium group</taxon>
        <taxon>Chryseobacterium</taxon>
    </lineage>
</organism>
<dbReference type="RefSeq" id="WP_139166211.1">
    <property type="nucleotide sequence ID" value="NZ_FNKL01000001.1"/>
</dbReference>
<proteinExistence type="predicted"/>
<evidence type="ECO:0000313" key="1">
    <source>
        <dbReference type="EMBL" id="SDQ18508.1"/>
    </source>
</evidence>
<dbReference type="PROSITE" id="PS51257">
    <property type="entry name" value="PROKAR_LIPOPROTEIN"/>
    <property type="match status" value="1"/>
</dbReference>